<dbReference type="InterPro" id="IPR002905">
    <property type="entry name" value="Trm1"/>
</dbReference>
<comment type="catalytic activity">
    <reaction evidence="8 9">
        <text>guanosine(26) in tRNA + 2 S-adenosyl-L-methionine = N(2)-dimethylguanosine(26) in tRNA + 2 S-adenosyl-L-homocysteine + 2 H(+)</text>
        <dbReference type="Rhea" id="RHEA:43140"/>
        <dbReference type="Rhea" id="RHEA-COMP:10359"/>
        <dbReference type="Rhea" id="RHEA-COMP:10360"/>
        <dbReference type="ChEBI" id="CHEBI:15378"/>
        <dbReference type="ChEBI" id="CHEBI:57856"/>
        <dbReference type="ChEBI" id="CHEBI:59789"/>
        <dbReference type="ChEBI" id="CHEBI:74269"/>
        <dbReference type="ChEBI" id="CHEBI:74513"/>
        <dbReference type="EC" id="2.1.1.216"/>
    </reaction>
</comment>
<keyword evidence="12" id="KW-1185">Reference proteome</keyword>
<keyword evidence="3 9" id="KW-0808">Transferase</keyword>
<dbReference type="EC" id="2.1.1.216" evidence="7 9"/>
<reference evidence="11 12" key="1">
    <citation type="journal article" date="2013" name="MBio">
        <title>Genome sequencing of the plant pathogen Taphrina deformans, the causal agent of peach leaf curl.</title>
        <authorList>
            <person name="Cisse O.H."/>
            <person name="Almeida J.M.G.C.F."/>
            <person name="Fonseca A."/>
            <person name="Kumar A.A."/>
            <person name="Salojaervi J."/>
            <person name="Overmyer K."/>
            <person name="Hauser P.M."/>
            <person name="Pagni M."/>
        </authorList>
    </citation>
    <scope>NUCLEOTIDE SEQUENCE [LARGE SCALE GENOMIC DNA]</scope>
    <source>
        <strain evidence="12">PYCC 5710 / ATCC 11124 / CBS 356.35 / IMI 108563 / JCM 9778 / NBRC 8474</strain>
    </source>
</reference>
<keyword evidence="6 9" id="KW-0694">RNA-binding</keyword>
<dbReference type="eggNOG" id="KOG1253">
    <property type="taxonomic scope" value="Eukaryota"/>
</dbReference>
<dbReference type="EMBL" id="CAHR02000005">
    <property type="protein sequence ID" value="CCG80706.1"/>
    <property type="molecule type" value="Genomic_DNA"/>
</dbReference>
<accession>R4X6W2</accession>
<dbReference type="Proteomes" id="UP000013776">
    <property type="component" value="Unassembled WGS sequence"/>
</dbReference>
<dbReference type="GO" id="GO:0000049">
    <property type="term" value="F:tRNA binding"/>
    <property type="evidence" value="ECO:0007669"/>
    <property type="project" value="UniProtKB-UniRule"/>
</dbReference>
<name>R4X6W2_TAPDE</name>
<evidence type="ECO:0000256" key="2">
    <source>
        <dbReference type="ARBA" id="ARBA00022603"/>
    </source>
</evidence>
<keyword evidence="2 9" id="KW-0489">Methyltransferase</keyword>
<dbReference type="PROSITE" id="PS51626">
    <property type="entry name" value="SAM_MT_TRM1"/>
    <property type="match status" value="1"/>
</dbReference>
<evidence type="ECO:0000256" key="3">
    <source>
        <dbReference type="ARBA" id="ARBA00022679"/>
    </source>
</evidence>
<dbReference type="STRING" id="1097556.R4X6W2"/>
<dbReference type="AlphaFoldDB" id="R4X6W2"/>
<keyword evidence="1 9" id="KW-0820">tRNA-binding</keyword>
<evidence type="ECO:0000256" key="1">
    <source>
        <dbReference type="ARBA" id="ARBA00022555"/>
    </source>
</evidence>
<evidence type="ECO:0000256" key="4">
    <source>
        <dbReference type="ARBA" id="ARBA00022691"/>
    </source>
</evidence>
<protein>
    <recommendedName>
        <fullName evidence="7 9">tRNA (guanine(26)-N(2))-dimethyltransferase</fullName>
        <ecNumber evidence="7 9">2.1.1.216</ecNumber>
    </recommendedName>
</protein>
<dbReference type="PANTHER" id="PTHR10631">
    <property type="entry name" value="N 2 ,N 2 -DIMETHYLGUANOSINE TRNA METHYLTRANSFERASE"/>
    <property type="match status" value="1"/>
</dbReference>
<evidence type="ECO:0000256" key="5">
    <source>
        <dbReference type="ARBA" id="ARBA00022694"/>
    </source>
</evidence>
<dbReference type="Gene3D" id="3.30.56.70">
    <property type="entry name" value="N2,N2-dimethylguanosine tRNA methyltransferase, C-terminal domain"/>
    <property type="match status" value="1"/>
</dbReference>
<dbReference type="OrthoDB" id="6349953at2759"/>
<gene>
    <name evidence="11" type="ORF">TAPDE_000254</name>
</gene>
<dbReference type="Gene3D" id="3.40.50.150">
    <property type="entry name" value="Vaccinia Virus protein VP39"/>
    <property type="match status" value="1"/>
</dbReference>
<evidence type="ECO:0000256" key="7">
    <source>
        <dbReference type="ARBA" id="ARBA00039099"/>
    </source>
</evidence>
<evidence type="ECO:0000256" key="10">
    <source>
        <dbReference type="SAM" id="MobiDB-lite"/>
    </source>
</evidence>
<evidence type="ECO:0000256" key="8">
    <source>
        <dbReference type="ARBA" id="ARBA00051897"/>
    </source>
</evidence>
<evidence type="ECO:0000313" key="12">
    <source>
        <dbReference type="Proteomes" id="UP000013776"/>
    </source>
</evidence>
<evidence type="ECO:0000256" key="9">
    <source>
        <dbReference type="PROSITE-ProRule" id="PRU00958"/>
    </source>
</evidence>
<evidence type="ECO:0000313" key="11">
    <source>
        <dbReference type="EMBL" id="CCG80706.1"/>
    </source>
</evidence>
<feature type="region of interest" description="Disordered" evidence="10">
    <location>
        <begin position="55"/>
        <end position="125"/>
    </location>
</feature>
<dbReference type="GO" id="GO:0160104">
    <property type="term" value="F:tRNA (guanine(26)-N2)-dimethyltransferase activity"/>
    <property type="evidence" value="ECO:0007669"/>
    <property type="project" value="UniProtKB-UniRule"/>
</dbReference>
<keyword evidence="5 9" id="KW-0819">tRNA processing</keyword>
<keyword evidence="4 9" id="KW-0949">S-adenosyl-L-methionine</keyword>
<organism evidence="11 12">
    <name type="scientific">Taphrina deformans (strain PYCC 5710 / ATCC 11124 / CBS 356.35 / IMI 108563 / JCM 9778 / NBRC 8474)</name>
    <name type="common">Peach leaf curl fungus</name>
    <name type="synonym">Lalaria deformans</name>
    <dbReference type="NCBI Taxonomy" id="1097556"/>
    <lineage>
        <taxon>Eukaryota</taxon>
        <taxon>Fungi</taxon>
        <taxon>Dikarya</taxon>
        <taxon>Ascomycota</taxon>
        <taxon>Taphrinomycotina</taxon>
        <taxon>Taphrinomycetes</taxon>
        <taxon>Taphrinales</taxon>
        <taxon>Taphrinaceae</taxon>
        <taxon>Taphrina</taxon>
    </lineage>
</organism>
<comment type="similarity">
    <text evidence="9">Belongs to the class I-like SAM-binding methyltransferase superfamily. Trm1 family.</text>
</comment>
<feature type="compositionally biased region" description="Basic and acidic residues" evidence="10">
    <location>
        <begin position="556"/>
        <end position="569"/>
    </location>
</feature>
<dbReference type="InterPro" id="IPR042296">
    <property type="entry name" value="tRNA_met_Trm1_C"/>
</dbReference>
<feature type="compositionally biased region" description="Polar residues" evidence="10">
    <location>
        <begin position="115"/>
        <end position="125"/>
    </location>
</feature>
<proteinExistence type="inferred from homology"/>
<dbReference type="VEuPathDB" id="FungiDB:TAPDE_000254"/>
<dbReference type="SUPFAM" id="SSF53335">
    <property type="entry name" value="S-adenosyl-L-methionine-dependent methyltransferases"/>
    <property type="match status" value="1"/>
</dbReference>
<dbReference type="InterPro" id="IPR029063">
    <property type="entry name" value="SAM-dependent_MTases_sf"/>
</dbReference>
<dbReference type="Pfam" id="PF02005">
    <property type="entry name" value="TRM"/>
    <property type="match status" value="1"/>
</dbReference>
<feature type="region of interest" description="Disordered" evidence="10">
    <location>
        <begin position="535"/>
        <end position="569"/>
    </location>
</feature>
<dbReference type="NCBIfam" id="TIGR00308">
    <property type="entry name" value="TRM1"/>
    <property type="match status" value="1"/>
</dbReference>
<dbReference type="GO" id="GO:0005634">
    <property type="term" value="C:nucleus"/>
    <property type="evidence" value="ECO:0007669"/>
    <property type="project" value="TreeGrafter"/>
</dbReference>
<dbReference type="FunFam" id="3.30.56.70:FF:000001">
    <property type="entry name" value="tRNA (guanine(26)-N(2))-dimethyltransferase"/>
    <property type="match status" value="1"/>
</dbReference>
<comment type="caution">
    <text evidence="11">The sequence shown here is derived from an EMBL/GenBank/DDBJ whole genome shotgun (WGS) entry which is preliminary data.</text>
</comment>
<dbReference type="PANTHER" id="PTHR10631:SF3">
    <property type="entry name" value="TRNA (GUANINE(26)-N(2))-DIMETHYLTRANSFERASE"/>
    <property type="match status" value="1"/>
</dbReference>
<feature type="compositionally biased region" description="Basic and acidic residues" evidence="10">
    <location>
        <begin position="92"/>
        <end position="114"/>
    </location>
</feature>
<sequence>MASSSSVVDKGAQVTEGSATVLFPSANEVFYNPVQQFNRDLSVMAIRAWSHTLAHERQQKHANSMQRQSKRRKLNEQKSEDCVSSTAPAVVGEDHSSAAEKLQKNDTVDSKEPETTQNETEPATISTPDISFTILEALSATGLRAIRYAKEIPNLASVTANDLSQTAVKQIKLNSEHNSTTDKVIPNQDDARVVMYTAKKRYHAIDLDPYGSAAPFIDGAVQAVEDGGLLLITCTDLAVLAGDAHPEKCWSQYGGSTIRQSEFCHEQALRMVLNTIANSAARYGRAITPLLSLSIDFYVRIFVRVDTSPARVKHLMSNTILTYQCSGCRSHTNQPMGNVKEGARPDLFKFSGASLTAGMTCDQCGFSQQIGGPMYGGPLHDHAFIDEILKMTDAEEASGETVFGTIPRIRGMLSVAREELTVPHHWSVAKLTKVVHCQSPPQDKILSAILNAGYEVSGSHTTPRSIKTNAPKSFMWDIMRAWIKLNPIKEDSIKPGSPGAAILARREPATAIDFTYHKGAKPSSKAQGLVRYQINPTENWGPKTMARGTTSNTSDQFREKEKRKRSGGD</sequence>
<dbReference type="GO" id="GO:0002940">
    <property type="term" value="P:tRNA N2-guanine methylation"/>
    <property type="evidence" value="ECO:0007669"/>
    <property type="project" value="TreeGrafter"/>
</dbReference>
<evidence type="ECO:0000256" key="6">
    <source>
        <dbReference type="ARBA" id="ARBA00022884"/>
    </source>
</evidence>